<reference evidence="2 3" key="1">
    <citation type="submission" date="2016-08" db="EMBL/GenBank/DDBJ databases">
        <title>A Parts List for Fungal Cellulosomes Revealed by Comparative Genomics.</title>
        <authorList>
            <consortium name="DOE Joint Genome Institute"/>
            <person name="Haitjema C.H."/>
            <person name="Gilmore S.P."/>
            <person name="Henske J.K."/>
            <person name="Solomon K.V."/>
            <person name="De Groot R."/>
            <person name="Kuo A."/>
            <person name="Mondo S.J."/>
            <person name="Salamov A.A."/>
            <person name="Labutti K."/>
            <person name="Zhao Z."/>
            <person name="Chiniquy J."/>
            <person name="Barry K."/>
            <person name="Brewer H.M."/>
            <person name="Purvine S.O."/>
            <person name="Wright A.T."/>
            <person name="Boxma B."/>
            <person name="Van Alen T."/>
            <person name="Hackstein J.H."/>
            <person name="Baker S.E."/>
            <person name="Grigoriev I.V."/>
            <person name="O'Malley M.A."/>
        </authorList>
    </citation>
    <scope>NUCLEOTIDE SEQUENCE [LARGE SCALE GENOMIC DNA]</scope>
    <source>
        <strain evidence="2 3">S4</strain>
    </source>
</reference>
<accession>A0A1Y1XEY4</accession>
<comment type="caution">
    <text evidence="2">The sequence shown here is derived from an EMBL/GenBank/DDBJ whole genome shotgun (WGS) entry which is preliminary data.</text>
</comment>
<evidence type="ECO:0000313" key="2">
    <source>
        <dbReference type="EMBL" id="ORX84319.1"/>
    </source>
</evidence>
<reference evidence="2 3" key="2">
    <citation type="submission" date="2016-08" db="EMBL/GenBank/DDBJ databases">
        <title>Pervasive Adenine N6-methylation of Active Genes in Fungi.</title>
        <authorList>
            <consortium name="DOE Joint Genome Institute"/>
            <person name="Mondo S.J."/>
            <person name="Dannebaum R.O."/>
            <person name="Kuo R.C."/>
            <person name="Labutti K."/>
            <person name="Haridas S."/>
            <person name="Kuo A."/>
            <person name="Salamov A."/>
            <person name="Ahrendt S.R."/>
            <person name="Lipzen A."/>
            <person name="Sullivan W."/>
            <person name="Andreopoulos W.B."/>
            <person name="Clum A."/>
            <person name="Lindquist E."/>
            <person name="Daum C."/>
            <person name="Ramamoorthy G.K."/>
            <person name="Gryganskyi A."/>
            <person name="Culley D."/>
            <person name="Magnuson J.K."/>
            <person name="James T.Y."/>
            <person name="O'Malley M.A."/>
            <person name="Stajich J.E."/>
            <person name="Spatafora J.W."/>
            <person name="Visel A."/>
            <person name="Grigoriev I.V."/>
        </authorList>
    </citation>
    <scope>NUCLEOTIDE SEQUENCE [LARGE SCALE GENOMIC DNA]</scope>
    <source>
        <strain evidence="2 3">S4</strain>
    </source>
</reference>
<protein>
    <submittedName>
        <fullName evidence="2">Uncharacterized protein</fullName>
    </submittedName>
</protein>
<dbReference type="Proteomes" id="UP000193944">
    <property type="component" value="Unassembled WGS sequence"/>
</dbReference>
<feature type="compositionally biased region" description="Polar residues" evidence="1">
    <location>
        <begin position="56"/>
        <end position="65"/>
    </location>
</feature>
<name>A0A1Y1XEY4_9FUNG</name>
<keyword evidence="3" id="KW-1185">Reference proteome</keyword>
<proteinExistence type="predicted"/>
<sequence>MCQKNYMINSISNTDIFGNRKIANRYRIYIFLICGREYDFSERINNYNIYCSINSKPTSPRNVNADNIIGQPSRANADPITDPSRIE</sequence>
<gene>
    <name evidence="2" type="ORF">BCR32DRAFT_277211</name>
</gene>
<evidence type="ECO:0000313" key="3">
    <source>
        <dbReference type="Proteomes" id="UP000193944"/>
    </source>
</evidence>
<dbReference type="AlphaFoldDB" id="A0A1Y1XEY4"/>
<evidence type="ECO:0000256" key="1">
    <source>
        <dbReference type="SAM" id="MobiDB-lite"/>
    </source>
</evidence>
<dbReference type="EMBL" id="MCFG01000054">
    <property type="protein sequence ID" value="ORX84319.1"/>
    <property type="molecule type" value="Genomic_DNA"/>
</dbReference>
<organism evidence="2 3">
    <name type="scientific">Anaeromyces robustus</name>
    <dbReference type="NCBI Taxonomy" id="1754192"/>
    <lineage>
        <taxon>Eukaryota</taxon>
        <taxon>Fungi</taxon>
        <taxon>Fungi incertae sedis</taxon>
        <taxon>Chytridiomycota</taxon>
        <taxon>Chytridiomycota incertae sedis</taxon>
        <taxon>Neocallimastigomycetes</taxon>
        <taxon>Neocallimastigales</taxon>
        <taxon>Neocallimastigaceae</taxon>
        <taxon>Anaeromyces</taxon>
    </lineage>
</organism>
<feature type="region of interest" description="Disordered" evidence="1">
    <location>
        <begin position="56"/>
        <end position="87"/>
    </location>
</feature>